<keyword evidence="2" id="KW-1185">Reference proteome</keyword>
<evidence type="ECO:0000313" key="2">
    <source>
        <dbReference type="Proteomes" id="UP000887565"/>
    </source>
</evidence>
<protein>
    <submittedName>
        <fullName evidence="3">Uncharacterized protein</fullName>
    </submittedName>
</protein>
<feature type="region of interest" description="Disordered" evidence="1">
    <location>
        <begin position="94"/>
        <end position="114"/>
    </location>
</feature>
<organism evidence="2 3">
    <name type="scientific">Romanomermis culicivorax</name>
    <name type="common">Nematode worm</name>
    <dbReference type="NCBI Taxonomy" id="13658"/>
    <lineage>
        <taxon>Eukaryota</taxon>
        <taxon>Metazoa</taxon>
        <taxon>Ecdysozoa</taxon>
        <taxon>Nematoda</taxon>
        <taxon>Enoplea</taxon>
        <taxon>Dorylaimia</taxon>
        <taxon>Mermithida</taxon>
        <taxon>Mermithoidea</taxon>
        <taxon>Mermithidae</taxon>
        <taxon>Romanomermis</taxon>
    </lineage>
</organism>
<proteinExistence type="predicted"/>
<reference evidence="3" key="1">
    <citation type="submission" date="2022-11" db="UniProtKB">
        <authorList>
            <consortium name="WormBaseParasite"/>
        </authorList>
    </citation>
    <scope>IDENTIFICATION</scope>
</reference>
<name>A0A915IJX0_ROMCU</name>
<dbReference type="AlphaFoldDB" id="A0A915IJX0"/>
<evidence type="ECO:0000313" key="3">
    <source>
        <dbReference type="WBParaSite" id="nRc.2.0.1.t13687-RA"/>
    </source>
</evidence>
<sequence length="144" mass="16431">MDRPILVNWVNPETPVPRLLQPFNLGFDPGRSMDQSQDGYRDHMLSTDRHLQNSTPPANKFVSFQLSQPEPPPQSQRHTEMLLEQLIQRYDCNHEERQSQQCPKTTHSVPFNKATTTNLNPEIITTTALTDPQATTTHAPCKTN</sequence>
<feature type="region of interest" description="Disordered" evidence="1">
    <location>
        <begin position="49"/>
        <end position="77"/>
    </location>
</feature>
<feature type="compositionally biased region" description="Polar residues" evidence="1">
    <location>
        <begin position="99"/>
        <end position="114"/>
    </location>
</feature>
<evidence type="ECO:0000256" key="1">
    <source>
        <dbReference type="SAM" id="MobiDB-lite"/>
    </source>
</evidence>
<dbReference type="WBParaSite" id="nRc.2.0.1.t13687-RA">
    <property type="protein sequence ID" value="nRc.2.0.1.t13687-RA"/>
    <property type="gene ID" value="nRc.2.0.1.g13687"/>
</dbReference>
<dbReference type="Proteomes" id="UP000887565">
    <property type="component" value="Unplaced"/>
</dbReference>
<accession>A0A915IJX0</accession>